<dbReference type="EMBL" id="NEDP02003615">
    <property type="protein sequence ID" value="OWF48281.1"/>
    <property type="molecule type" value="Genomic_DNA"/>
</dbReference>
<comment type="caution">
    <text evidence="8">The sequence shown here is derived from an EMBL/GenBank/DDBJ whole genome shotgun (WGS) entry which is preliminary data.</text>
</comment>
<evidence type="ECO:0000256" key="4">
    <source>
        <dbReference type="ARBA" id="ARBA00023136"/>
    </source>
</evidence>
<keyword evidence="9" id="KW-1185">Reference proteome</keyword>
<evidence type="ECO:0008006" key="10">
    <source>
        <dbReference type="Google" id="ProtNLM"/>
    </source>
</evidence>
<comment type="subcellular location">
    <subcellularLocation>
        <location evidence="1">Membrane</location>
    </subcellularLocation>
</comment>
<name>A0A210QI58_MIZYE</name>
<keyword evidence="7" id="KW-0732">Signal</keyword>
<dbReference type="PANTHER" id="PTHR31395">
    <property type="entry name" value="SHISA"/>
    <property type="match status" value="1"/>
</dbReference>
<protein>
    <recommendedName>
        <fullName evidence="10">Cysteine and tyrosine-rich protein 1</fullName>
    </recommendedName>
</protein>
<keyword evidence="4 6" id="KW-0472">Membrane</keyword>
<evidence type="ECO:0000313" key="9">
    <source>
        <dbReference type="Proteomes" id="UP000242188"/>
    </source>
</evidence>
<dbReference type="InterPro" id="IPR026910">
    <property type="entry name" value="Shisa"/>
</dbReference>
<feature type="compositionally biased region" description="Pro residues" evidence="5">
    <location>
        <begin position="154"/>
        <end position="173"/>
    </location>
</feature>
<keyword evidence="2 6" id="KW-0812">Transmembrane</keyword>
<dbReference type="OrthoDB" id="10509575at2759"/>
<evidence type="ECO:0000256" key="5">
    <source>
        <dbReference type="SAM" id="MobiDB-lite"/>
    </source>
</evidence>
<evidence type="ECO:0000256" key="2">
    <source>
        <dbReference type="ARBA" id="ARBA00022692"/>
    </source>
</evidence>
<feature type="region of interest" description="Disordered" evidence="5">
    <location>
        <begin position="108"/>
        <end position="173"/>
    </location>
</feature>
<dbReference type="Proteomes" id="UP000242188">
    <property type="component" value="Unassembled WGS sequence"/>
</dbReference>
<proteinExistence type="predicted"/>
<feature type="compositionally biased region" description="Pro residues" evidence="5">
    <location>
        <begin position="126"/>
        <end position="143"/>
    </location>
</feature>
<feature type="transmembrane region" description="Helical" evidence="6">
    <location>
        <begin position="65"/>
        <end position="86"/>
    </location>
</feature>
<feature type="chain" id="PRO_5012510204" description="Cysteine and tyrosine-rich protein 1" evidence="7">
    <location>
        <begin position="21"/>
        <end position="173"/>
    </location>
</feature>
<evidence type="ECO:0000256" key="6">
    <source>
        <dbReference type="SAM" id="Phobius"/>
    </source>
</evidence>
<dbReference type="AlphaFoldDB" id="A0A210QI58"/>
<evidence type="ECO:0000256" key="7">
    <source>
        <dbReference type="SAM" id="SignalP"/>
    </source>
</evidence>
<accession>A0A210QI58</accession>
<reference evidence="8 9" key="1">
    <citation type="journal article" date="2017" name="Nat. Ecol. Evol.">
        <title>Scallop genome provides insights into evolution of bilaterian karyotype and development.</title>
        <authorList>
            <person name="Wang S."/>
            <person name="Zhang J."/>
            <person name="Jiao W."/>
            <person name="Li J."/>
            <person name="Xun X."/>
            <person name="Sun Y."/>
            <person name="Guo X."/>
            <person name="Huan P."/>
            <person name="Dong B."/>
            <person name="Zhang L."/>
            <person name="Hu X."/>
            <person name="Sun X."/>
            <person name="Wang J."/>
            <person name="Zhao C."/>
            <person name="Wang Y."/>
            <person name="Wang D."/>
            <person name="Huang X."/>
            <person name="Wang R."/>
            <person name="Lv J."/>
            <person name="Li Y."/>
            <person name="Zhang Z."/>
            <person name="Liu B."/>
            <person name="Lu W."/>
            <person name="Hui Y."/>
            <person name="Liang J."/>
            <person name="Zhou Z."/>
            <person name="Hou R."/>
            <person name="Li X."/>
            <person name="Liu Y."/>
            <person name="Li H."/>
            <person name="Ning X."/>
            <person name="Lin Y."/>
            <person name="Zhao L."/>
            <person name="Xing Q."/>
            <person name="Dou J."/>
            <person name="Li Y."/>
            <person name="Mao J."/>
            <person name="Guo H."/>
            <person name="Dou H."/>
            <person name="Li T."/>
            <person name="Mu C."/>
            <person name="Jiang W."/>
            <person name="Fu Q."/>
            <person name="Fu X."/>
            <person name="Miao Y."/>
            <person name="Liu J."/>
            <person name="Yu Q."/>
            <person name="Li R."/>
            <person name="Liao H."/>
            <person name="Li X."/>
            <person name="Kong Y."/>
            <person name="Jiang Z."/>
            <person name="Chourrout D."/>
            <person name="Li R."/>
            <person name="Bao Z."/>
        </authorList>
    </citation>
    <scope>NUCLEOTIDE SEQUENCE [LARGE SCALE GENOMIC DNA]</scope>
    <source>
        <strain evidence="8 9">PY_sf001</strain>
    </source>
</reference>
<feature type="signal peptide" evidence="7">
    <location>
        <begin position="1"/>
        <end position="20"/>
    </location>
</feature>
<keyword evidence="3 6" id="KW-1133">Transmembrane helix</keyword>
<sequence length="173" mass="18511">MVDLVPGFLILALYTGGALAGDVCYYVYSYYVGFHRSYYYGSLYCPGSCCGYYTDRSFCTSTGSIAGAIIGCIFFVAGIVFLVFLLKRCNRTQTGVVIASQNPRNTGVSVVTTNTQAPPQQQHPGLYPPPGSYPGGSYPPPQPAAVSNTGGTYFPPPPPYDQGNPAYPPPPKY</sequence>
<feature type="compositionally biased region" description="Polar residues" evidence="5">
    <location>
        <begin position="108"/>
        <end position="123"/>
    </location>
</feature>
<organism evidence="8 9">
    <name type="scientific">Mizuhopecten yessoensis</name>
    <name type="common">Japanese scallop</name>
    <name type="synonym">Patinopecten yessoensis</name>
    <dbReference type="NCBI Taxonomy" id="6573"/>
    <lineage>
        <taxon>Eukaryota</taxon>
        <taxon>Metazoa</taxon>
        <taxon>Spiralia</taxon>
        <taxon>Lophotrochozoa</taxon>
        <taxon>Mollusca</taxon>
        <taxon>Bivalvia</taxon>
        <taxon>Autobranchia</taxon>
        <taxon>Pteriomorphia</taxon>
        <taxon>Pectinida</taxon>
        <taxon>Pectinoidea</taxon>
        <taxon>Pectinidae</taxon>
        <taxon>Mizuhopecten</taxon>
    </lineage>
</organism>
<dbReference type="PANTHER" id="PTHR31395:SF23">
    <property type="entry name" value="GEO05642P1"/>
    <property type="match status" value="1"/>
</dbReference>
<dbReference type="GO" id="GO:0016020">
    <property type="term" value="C:membrane"/>
    <property type="evidence" value="ECO:0007669"/>
    <property type="project" value="UniProtKB-SubCell"/>
</dbReference>
<evidence type="ECO:0000256" key="1">
    <source>
        <dbReference type="ARBA" id="ARBA00004370"/>
    </source>
</evidence>
<evidence type="ECO:0000313" key="8">
    <source>
        <dbReference type="EMBL" id="OWF48281.1"/>
    </source>
</evidence>
<gene>
    <name evidence="8" type="ORF">KP79_PYT17155</name>
</gene>
<evidence type="ECO:0000256" key="3">
    <source>
        <dbReference type="ARBA" id="ARBA00022989"/>
    </source>
</evidence>